<dbReference type="SMART" id="SM00411">
    <property type="entry name" value="BHL"/>
    <property type="match status" value="1"/>
</dbReference>
<gene>
    <name evidence="8" type="primary">ihfA</name>
    <name evidence="8" type="synonym">himA</name>
    <name evidence="10" type="ORF">DD681_02390</name>
</gene>
<evidence type="ECO:0000256" key="3">
    <source>
        <dbReference type="ARBA" id="ARBA00022845"/>
    </source>
</evidence>
<dbReference type="PROSITE" id="PS00045">
    <property type="entry name" value="HISTONE_LIKE"/>
    <property type="match status" value="1"/>
</dbReference>
<evidence type="ECO:0000256" key="8">
    <source>
        <dbReference type="HAMAP-Rule" id="MF_00380"/>
    </source>
</evidence>
<evidence type="ECO:0000313" key="11">
    <source>
        <dbReference type="Proteomes" id="UP000244884"/>
    </source>
</evidence>
<dbReference type="Pfam" id="PF00216">
    <property type="entry name" value="Bac_DNA_binding"/>
    <property type="match status" value="1"/>
</dbReference>
<dbReference type="AlphaFoldDB" id="A0A2U8DHE1"/>
<sequence length="100" mass="11490">MVLTKNQISENLFKKLDLTKCDSKEFVNFFFEEVSKSLERGENVKLSGFGNFILKDKKSRPGRNPRTGKIILIPSRRVVVFKAGQKLKNTIKFSSSKIKH</sequence>
<accession>A0A2U8DHE1</accession>
<proteinExistence type="inferred from homology"/>
<evidence type="ECO:0000256" key="1">
    <source>
        <dbReference type="ARBA" id="ARBA00010529"/>
    </source>
</evidence>
<dbReference type="GO" id="GO:0005829">
    <property type="term" value="C:cytosol"/>
    <property type="evidence" value="ECO:0007669"/>
    <property type="project" value="TreeGrafter"/>
</dbReference>
<keyword evidence="4 8" id="KW-0805">Transcription regulation</keyword>
<dbReference type="OrthoDB" id="9797747at2"/>
<dbReference type="Gene3D" id="4.10.520.10">
    <property type="entry name" value="IHF-like DNA-binding proteins"/>
    <property type="match status" value="1"/>
</dbReference>
<keyword evidence="5 8" id="KW-0238">DNA-binding</keyword>
<dbReference type="InterPro" id="IPR005684">
    <property type="entry name" value="IHF_alpha"/>
</dbReference>
<evidence type="ECO:0000256" key="2">
    <source>
        <dbReference type="ARBA" id="ARBA00018329"/>
    </source>
</evidence>
<dbReference type="InterPro" id="IPR020816">
    <property type="entry name" value="Histone-like_DNA-bd_CS"/>
</dbReference>
<keyword evidence="3 8" id="KW-0810">Translation regulation</keyword>
<dbReference type="PANTHER" id="PTHR33175:SF2">
    <property type="entry name" value="INTEGRATION HOST FACTOR SUBUNIT ALPHA"/>
    <property type="match status" value="1"/>
</dbReference>
<organism evidence="10 11">
    <name type="scientific">Buchnera aphidicola</name>
    <name type="common">Melanaphis sacchari</name>
    <dbReference type="NCBI Taxonomy" id="2173854"/>
    <lineage>
        <taxon>Bacteria</taxon>
        <taxon>Pseudomonadati</taxon>
        <taxon>Pseudomonadota</taxon>
        <taxon>Gammaproteobacteria</taxon>
        <taxon>Enterobacterales</taxon>
        <taxon>Erwiniaceae</taxon>
        <taxon>Buchnera</taxon>
    </lineage>
</organism>
<dbReference type="InterPro" id="IPR000119">
    <property type="entry name" value="Hist_DNA-bd"/>
</dbReference>
<dbReference type="RefSeq" id="WP_158341410.1">
    <property type="nucleotide sequence ID" value="NZ_CP029161.1"/>
</dbReference>
<dbReference type="GO" id="GO:0006355">
    <property type="term" value="P:regulation of DNA-templated transcription"/>
    <property type="evidence" value="ECO:0007669"/>
    <property type="project" value="UniProtKB-UniRule"/>
</dbReference>
<name>A0A2U8DHE1_9GAMM</name>
<keyword evidence="7 8" id="KW-0233">DNA recombination</keyword>
<dbReference type="GO" id="GO:0030527">
    <property type="term" value="F:structural constituent of chromatin"/>
    <property type="evidence" value="ECO:0007669"/>
    <property type="project" value="InterPro"/>
</dbReference>
<dbReference type="GO" id="GO:0006417">
    <property type="term" value="P:regulation of translation"/>
    <property type="evidence" value="ECO:0007669"/>
    <property type="project" value="UniProtKB-UniRule"/>
</dbReference>
<dbReference type="Proteomes" id="UP000244884">
    <property type="component" value="Chromosome"/>
</dbReference>
<dbReference type="InterPro" id="IPR010992">
    <property type="entry name" value="IHF-like_DNA-bd_dom_sf"/>
</dbReference>
<dbReference type="GO" id="GO:0009893">
    <property type="term" value="P:positive regulation of metabolic process"/>
    <property type="evidence" value="ECO:0007669"/>
    <property type="project" value="UniProtKB-ARBA"/>
</dbReference>
<reference evidence="10 11" key="1">
    <citation type="submission" date="2018-04" db="EMBL/GenBank/DDBJ databases">
        <title>Genome sequence of Buchnera aphidicola from Melaphis sacchari.</title>
        <authorList>
            <person name="Geib S.M."/>
            <person name="Palmer N.A."/>
            <person name="Sattler S.E."/>
            <person name="Sarath G."/>
        </authorList>
    </citation>
    <scope>NUCLEOTIDE SEQUENCE [LARGE SCALE GENOMIC DNA]</scope>
    <source>
        <strain evidence="10 11">LSU</strain>
    </source>
</reference>
<dbReference type="SUPFAM" id="SSF47729">
    <property type="entry name" value="IHF-like DNA-binding proteins"/>
    <property type="match status" value="1"/>
</dbReference>
<dbReference type="EMBL" id="CP029161">
    <property type="protein sequence ID" value="AWH90634.1"/>
    <property type="molecule type" value="Genomic_DNA"/>
</dbReference>
<protein>
    <recommendedName>
        <fullName evidence="2 8">Integration host factor subunit alpha</fullName>
        <shortName evidence="8">IHF-alpha</shortName>
    </recommendedName>
</protein>
<comment type="subunit">
    <text evidence="8">Heterodimer of an alpha and a beta chain.</text>
</comment>
<comment type="function">
    <text evidence="8">This protein is one of the two subunits of integration host factor, a specific DNA-binding protein that functions in genetic recombination as well as in transcriptional and translational control.</text>
</comment>
<comment type="similarity">
    <text evidence="1 8 9">Belongs to the bacterial histone-like protein family.</text>
</comment>
<dbReference type="HAMAP" id="MF_00380">
    <property type="entry name" value="IHF_alpha"/>
    <property type="match status" value="1"/>
</dbReference>
<dbReference type="PRINTS" id="PR01727">
    <property type="entry name" value="DNABINDINGHU"/>
</dbReference>
<dbReference type="GO" id="GO:0003677">
    <property type="term" value="F:DNA binding"/>
    <property type="evidence" value="ECO:0007669"/>
    <property type="project" value="UniProtKB-UniRule"/>
</dbReference>
<evidence type="ECO:0000256" key="7">
    <source>
        <dbReference type="ARBA" id="ARBA00023172"/>
    </source>
</evidence>
<evidence type="ECO:0000313" key="10">
    <source>
        <dbReference type="EMBL" id="AWH90634.1"/>
    </source>
</evidence>
<dbReference type="PANTHER" id="PTHR33175">
    <property type="entry name" value="DNA-BINDING PROTEIN HU"/>
    <property type="match status" value="1"/>
</dbReference>
<evidence type="ECO:0000256" key="5">
    <source>
        <dbReference type="ARBA" id="ARBA00023125"/>
    </source>
</evidence>
<dbReference type="NCBIfam" id="NF001401">
    <property type="entry name" value="PRK00285.1"/>
    <property type="match status" value="1"/>
</dbReference>
<dbReference type="CDD" id="cd13835">
    <property type="entry name" value="IHF_A"/>
    <property type="match status" value="1"/>
</dbReference>
<dbReference type="GO" id="GO:0006310">
    <property type="term" value="P:DNA recombination"/>
    <property type="evidence" value="ECO:0007669"/>
    <property type="project" value="UniProtKB-UniRule"/>
</dbReference>
<keyword evidence="6 8" id="KW-0804">Transcription</keyword>
<evidence type="ECO:0000256" key="9">
    <source>
        <dbReference type="RuleBase" id="RU003939"/>
    </source>
</evidence>
<evidence type="ECO:0000256" key="6">
    <source>
        <dbReference type="ARBA" id="ARBA00023163"/>
    </source>
</evidence>
<evidence type="ECO:0000256" key="4">
    <source>
        <dbReference type="ARBA" id="ARBA00023015"/>
    </source>
</evidence>